<dbReference type="EMBL" id="OU466862">
    <property type="protein sequence ID" value="CAH2072195.1"/>
    <property type="molecule type" value="Genomic_DNA"/>
</dbReference>
<sequence>MDSQTNSYPTPPSSSASRLCGWWSRPIATLPAATNGRQATLKEYAASLSPFLGAIFTIVAIFLILHLYIDQAQPHAKVSIQNIAVSSDTWQIDFLVKNPSFMYLIYSDDGDGDATVGLGHLNAAVLNITRKRDSKDHAAFSLVFVAEQGNRSDAVYGEQLDITLRARHKRYTDFDEAGHLNIRCQNLIRGREKIICQSSFTPLKTFEEGLNV</sequence>
<proteinExistence type="predicted"/>
<accession>A0AAU9SXY2</accession>
<keyword evidence="1" id="KW-1133">Transmembrane helix</keyword>
<gene>
    <name evidence="2" type="ORF">TAV2_LOCUS19207</name>
</gene>
<name>A0AAU9SXY2_THLAR</name>
<reference evidence="2 3" key="1">
    <citation type="submission" date="2022-03" db="EMBL/GenBank/DDBJ databases">
        <authorList>
            <person name="Nunn A."/>
            <person name="Chopra R."/>
            <person name="Nunn A."/>
            <person name="Contreras Garrido A."/>
        </authorList>
    </citation>
    <scope>NUCLEOTIDE SEQUENCE [LARGE SCALE GENOMIC DNA]</scope>
</reference>
<keyword evidence="3" id="KW-1185">Reference proteome</keyword>
<evidence type="ECO:0000313" key="2">
    <source>
        <dbReference type="EMBL" id="CAH2072195.1"/>
    </source>
</evidence>
<keyword evidence="1" id="KW-0812">Transmembrane</keyword>
<protein>
    <recommendedName>
        <fullName evidence="4">Late embryogenesis abundant protein LEA-2 subgroup domain-containing protein</fullName>
    </recommendedName>
</protein>
<evidence type="ECO:0000256" key="1">
    <source>
        <dbReference type="SAM" id="Phobius"/>
    </source>
</evidence>
<feature type="transmembrane region" description="Helical" evidence="1">
    <location>
        <begin position="51"/>
        <end position="69"/>
    </location>
</feature>
<evidence type="ECO:0000313" key="3">
    <source>
        <dbReference type="Proteomes" id="UP000836841"/>
    </source>
</evidence>
<evidence type="ECO:0008006" key="4">
    <source>
        <dbReference type="Google" id="ProtNLM"/>
    </source>
</evidence>
<dbReference type="Proteomes" id="UP000836841">
    <property type="component" value="Chromosome 6"/>
</dbReference>
<dbReference type="AlphaFoldDB" id="A0AAU9SXY2"/>
<keyword evidence="1" id="KW-0472">Membrane</keyword>
<organism evidence="2 3">
    <name type="scientific">Thlaspi arvense</name>
    <name type="common">Field penny-cress</name>
    <dbReference type="NCBI Taxonomy" id="13288"/>
    <lineage>
        <taxon>Eukaryota</taxon>
        <taxon>Viridiplantae</taxon>
        <taxon>Streptophyta</taxon>
        <taxon>Embryophyta</taxon>
        <taxon>Tracheophyta</taxon>
        <taxon>Spermatophyta</taxon>
        <taxon>Magnoliopsida</taxon>
        <taxon>eudicotyledons</taxon>
        <taxon>Gunneridae</taxon>
        <taxon>Pentapetalae</taxon>
        <taxon>rosids</taxon>
        <taxon>malvids</taxon>
        <taxon>Brassicales</taxon>
        <taxon>Brassicaceae</taxon>
        <taxon>Thlaspideae</taxon>
        <taxon>Thlaspi</taxon>
    </lineage>
</organism>